<dbReference type="AlphaFoldDB" id="A0A4Y2KYG3"/>
<dbReference type="Proteomes" id="UP000499080">
    <property type="component" value="Unassembled WGS sequence"/>
</dbReference>
<evidence type="ECO:0000313" key="2">
    <source>
        <dbReference type="Proteomes" id="UP000499080"/>
    </source>
</evidence>
<reference evidence="1 2" key="1">
    <citation type="journal article" date="2019" name="Sci. Rep.">
        <title>Orb-weaving spider Araneus ventricosus genome elucidates the spidroin gene catalogue.</title>
        <authorList>
            <person name="Kono N."/>
            <person name="Nakamura H."/>
            <person name="Ohtoshi R."/>
            <person name="Moran D.A.P."/>
            <person name="Shinohara A."/>
            <person name="Yoshida Y."/>
            <person name="Fujiwara M."/>
            <person name="Mori M."/>
            <person name="Tomita M."/>
            <person name="Arakawa K."/>
        </authorList>
    </citation>
    <scope>NUCLEOTIDE SEQUENCE [LARGE SCALE GENOMIC DNA]</scope>
</reference>
<comment type="caution">
    <text evidence="1">The sequence shown here is derived from an EMBL/GenBank/DDBJ whole genome shotgun (WGS) entry which is preliminary data.</text>
</comment>
<name>A0A4Y2KYG3_ARAVE</name>
<dbReference type="EMBL" id="BGPR01005151">
    <property type="protein sequence ID" value="GBN07342.1"/>
    <property type="molecule type" value="Genomic_DNA"/>
</dbReference>
<protein>
    <submittedName>
        <fullName evidence="1">Uncharacterized protein</fullName>
    </submittedName>
</protein>
<gene>
    <name evidence="1" type="ORF">AVEN_96604_1</name>
</gene>
<keyword evidence="2" id="KW-1185">Reference proteome</keyword>
<organism evidence="1 2">
    <name type="scientific">Araneus ventricosus</name>
    <name type="common">Orbweaver spider</name>
    <name type="synonym">Epeira ventricosa</name>
    <dbReference type="NCBI Taxonomy" id="182803"/>
    <lineage>
        <taxon>Eukaryota</taxon>
        <taxon>Metazoa</taxon>
        <taxon>Ecdysozoa</taxon>
        <taxon>Arthropoda</taxon>
        <taxon>Chelicerata</taxon>
        <taxon>Arachnida</taxon>
        <taxon>Araneae</taxon>
        <taxon>Araneomorphae</taxon>
        <taxon>Entelegynae</taxon>
        <taxon>Araneoidea</taxon>
        <taxon>Araneidae</taxon>
        <taxon>Araneus</taxon>
    </lineage>
</organism>
<accession>A0A4Y2KYG3</accession>
<proteinExistence type="predicted"/>
<evidence type="ECO:0000313" key="1">
    <source>
        <dbReference type="EMBL" id="GBN07342.1"/>
    </source>
</evidence>
<sequence length="98" mass="11339">MHLFSFTKVKAFFKTEIHYKIIHIKILYEIMEIKDSARWEWLHVPSLPQLKSTDVHQMLHTNLILESIVSLAGGKKTGCHTQWRTGEVASLPDGKWAP</sequence>